<organism evidence="2 3">
    <name type="scientific">Culex pipiens pipiens</name>
    <name type="common">Northern house mosquito</name>
    <dbReference type="NCBI Taxonomy" id="38569"/>
    <lineage>
        <taxon>Eukaryota</taxon>
        <taxon>Metazoa</taxon>
        <taxon>Ecdysozoa</taxon>
        <taxon>Arthropoda</taxon>
        <taxon>Hexapoda</taxon>
        <taxon>Insecta</taxon>
        <taxon>Pterygota</taxon>
        <taxon>Neoptera</taxon>
        <taxon>Endopterygota</taxon>
        <taxon>Diptera</taxon>
        <taxon>Nematocera</taxon>
        <taxon>Culicoidea</taxon>
        <taxon>Culicidae</taxon>
        <taxon>Culicinae</taxon>
        <taxon>Culicini</taxon>
        <taxon>Culex</taxon>
        <taxon>Culex</taxon>
    </lineage>
</organism>
<dbReference type="InterPro" id="IPR035992">
    <property type="entry name" value="Ricin_B-like_lectins"/>
</dbReference>
<evidence type="ECO:0000256" key="1">
    <source>
        <dbReference type="SAM" id="SignalP"/>
    </source>
</evidence>
<accession>A0ABD1CQE0</accession>
<feature type="signal peptide" evidence="1">
    <location>
        <begin position="1"/>
        <end position="19"/>
    </location>
</feature>
<keyword evidence="1" id="KW-0732">Signal</keyword>
<dbReference type="SUPFAM" id="SSF50370">
    <property type="entry name" value="Ricin B-like lectins"/>
    <property type="match status" value="1"/>
</dbReference>
<evidence type="ECO:0008006" key="4">
    <source>
        <dbReference type="Google" id="ProtNLM"/>
    </source>
</evidence>
<comment type="caution">
    <text evidence="2">The sequence shown here is derived from an EMBL/GenBank/DDBJ whole genome shotgun (WGS) entry which is preliminary data.</text>
</comment>
<keyword evidence="3" id="KW-1185">Reference proteome</keyword>
<reference evidence="2 3" key="1">
    <citation type="submission" date="2024-05" db="EMBL/GenBank/DDBJ databases">
        <title>Culex pipiens pipiens assembly and annotation.</title>
        <authorList>
            <person name="Alout H."/>
            <person name="Durand T."/>
        </authorList>
    </citation>
    <scope>NUCLEOTIDE SEQUENCE [LARGE SCALE GENOMIC DNA]</scope>
    <source>
        <strain evidence="2">HA-2024</strain>
        <tissue evidence="2">Whole body</tissue>
    </source>
</reference>
<gene>
    <name evidence="2" type="ORF">pipiens_015469</name>
</gene>
<evidence type="ECO:0000313" key="3">
    <source>
        <dbReference type="Proteomes" id="UP001562425"/>
    </source>
</evidence>
<name>A0ABD1CQE0_CULPP</name>
<protein>
    <recommendedName>
        <fullName evidence="4">Lipoprotein</fullName>
    </recommendedName>
</protein>
<dbReference type="CDD" id="cd23667">
    <property type="entry name" value="beta-trefoil_Ricin_CqDVP-like"/>
    <property type="match status" value="1"/>
</dbReference>
<dbReference type="Proteomes" id="UP001562425">
    <property type="component" value="Unassembled WGS sequence"/>
</dbReference>
<proteinExistence type="predicted"/>
<dbReference type="EMBL" id="JBEHCU010010201">
    <property type="protein sequence ID" value="KAL1378626.1"/>
    <property type="molecule type" value="Genomic_DNA"/>
</dbReference>
<dbReference type="AlphaFoldDB" id="A0ABD1CQE0"/>
<feature type="chain" id="PRO_5044809739" description="Lipoprotein" evidence="1">
    <location>
        <begin position="20"/>
        <end position="192"/>
    </location>
</feature>
<sequence length="192" mass="22720">MKRTLLAVTLAALLQCSICSESGDKPSPSVRYELVQARLDGMQLKPSPSNFTFPIGCVRIRSVLANKYLFVSSTFDSKRRKLSLYIDYDRWILFREADYYRITRRQNQEDLYAAGDQTYDAQRRRIFTWIVGFREDEGKWEIVEAYHFPGMVHIRSKHYGEYLFAEDDNVFTWIPKWSPAKDAKYLWQIEEC</sequence>
<evidence type="ECO:0000313" key="2">
    <source>
        <dbReference type="EMBL" id="KAL1378626.1"/>
    </source>
</evidence>